<feature type="compositionally biased region" description="Low complexity" evidence="1">
    <location>
        <begin position="36"/>
        <end position="72"/>
    </location>
</feature>
<evidence type="ECO:0000313" key="2">
    <source>
        <dbReference type="EMBL" id="RXK34622.1"/>
    </source>
</evidence>
<feature type="non-terminal residue" evidence="2">
    <location>
        <position position="368"/>
    </location>
</feature>
<dbReference type="EMBL" id="SDIL01000292">
    <property type="protein sequence ID" value="RXK34622.1"/>
    <property type="molecule type" value="Genomic_DNA"/>
</dbReference>
<proteinExistence type="predicted"/>
<reference evidence="2 3" key="1">
    <citation type="submission" date="2016-06" db="EMBL/GenBank/DDBJ databases">
        <title>Evolution of pathogenesis and genome organization in the Tremellales.</title>
        <authorList>
            <person name="Cuomo C."/>
            <person name="Litvintseva A."/>
            <person name="Heitman J."/>
            <person name="Chen Y."/>
            <person name="Sun S."/>
            <person name="Springer D."/>
            <person name="Dromer F."/>
            <person name="Young S."/>
            <person name="Zeng Q."/>
            <person name="Chapman S."/>
            <person name="Gujja S."/>
            <person name="Saif S."/>
            <person name="Birren B."/>
        </authorList>
    </citation>
    <scope>NUCLEOTIDE SEQUENCE [LARGE SCALE GENOMIC DNA]</scope>
    <source>
        <strain evidence="2 3">ATCC 28783</strain>
    </source>
</reference>
<evidence type="ECO:0000313" key="3">
    <source>
        <dbReference type="Proteomes" id="UP000289152"/>
    </source>
</evidence>
<feature type="compositionally biased region" description="Acidic residues" evidence="1">
    <location>
        <begin position="355"/>
        <end position="368"/>
    </location>
</feature>
<feature type="compositionally biased region" description="Basic and acidic residues" evidence="1">
    <location>
        <begin position="286"/>
        <end position="296"/>
    </location>
</feature>
<feature type="compositionally biased region" description="Polar residues" evidence="1">
    <location>
        <begin position="11"/>
        <end position="22"/>
    </location>
</feature>
<keyword evidence="3" id="KW-1185">Reference proteome</keyword>
<comment type="caution">
    <text evidence="2">The sequence shown here is derived from an EMBL/GenBank/DDBJ whole genome shotgun (WGS) entry which is preliminary data.</text>
</comment>
<feature type="region of interest" description="Disordered" evidence="1">
    <location>
        <begin position="286"/>
        <end position="368"/>
    </location>
</feature>
<evidence type="ECO:0000256" key="1">
    <source>
        <dbReference type="SAM" id="MobiDB-lite"/>
    </source>
</evidence>
<dbReference type="OrthoDB" id="2596590at2759"/>
<dbReference type="Proteomes" id="UP000289152">
    <property type="component" value="Unassembled WGS sequence"/>
</dbReference>
<dbReference type="AlphaFoldDB" id="A0A4Q1B7S3"/>
<feature type="compositionally biased region" description="Basic residues" evidence="1">
    <location>
        <begin position="232"/>
        <end position="243"/>
    </location>
</feature>
<accession>A0A4Q1B7S3</accession>
<feature type="region of interest" description="Disordered" evidence="1">
    <location>
        <begin position="1"/>
        <end position="83"/>
    </location>
</feature>
<dbReference type="STRING" id="5217.A0A4Q1B7S3"/>
<protein>
    <submittedName>
        <fullName evidence="2">Uncharacterized protein</fullName>
    </submittedName>
</protein>
<organism evidence="2 3">
    <name type="scientific">Tremella mesenterica</name>
    <name type="common">Jelly fungus</name>
    <dbReference type="NCBI Taxonomy" id="5217"/>
    <lineage>
        <taxon>Eukaryota</taxon>
        <taxon>Fungi</taxon>
        <taxon>Dikarya</taxon>
        <taxon>Basidiomycota</taxon>
        <taxon>Agaricomycotina</taxon>
        <taxon>Tremellomycetes</taxon>
        <taxon>Tremellales</taxon>
        <taxon>Tremellaceae</taxon>
        <taxon>Tremella</taxon>
    </lineage>
</organism>
<gene>
    <name evidence="2" type="ORF">M231_08122</name>
</gene>
<sequence>MSNEKPPKTPGSHSSDHNAQATPTPPTSLDIINTKISLPFSSSTPSPTIRFPSTTNAFGLSHSPGSGSSSSSKDMVFNGPPSLLDKSPLAVGVLAAKKLRRPSMLSLAQTASFTSDEPSSEDPVTSQRPSFDESGRVNKQAGLSSSIDNPFAPRPVKPPAWSNTFAGPSSFPIVKRTSSAPPMGFEGLSTTTPPIPQASHMEAEGSRSQSPMDLEGLNDLEPKPPLLWMPNHLKHPLTRRKGKGRPDDIELLSRPSPLQPLHAPPLSGRPLPASLLATLVSEASPLEHEMRSEARLQRLLSSHPSALPLTPRAPRSSRGRFPEMVGGDDDDDDEMSLRRPSWAHQSWGRTTSSDSDSDEMPDDPPNEP</sequence>
<feature type="compositionally biased region" description="Polar residues" evidence="1">
    <location>
        <begin position="107"/>
        <end position="129"/>
    </location>
</feature>
<feature type="region of interest" description="Disordered" evidence="1">
    <location>
        <begin position="107"/>
        <end position="269"/>
    </location>
</feature>
<dbReference type="InParanoid" id="A0A4Q1B7S3"/>
<name>A0A4Q1B7S3_TREME</name>
<dbReference type="VEuPathDB" id="FungiDB:TREMEDRAFT_73048"/>